<feature type="compositionally biased region" description="Polar residues" evidence="1">
    <location>
        <begin position="164"/>
        <end position="177"/>
    </location>
</feature>
<organism evidence="2 3">
    <name type="scientific">Anopheles maculatus</name>
    <dbReference type="NCBI Taxonomy" id="74869"/>
    <lineage>
        <taxon>Eukaryota</taxon>
        <taxon>Metazoa</taxon>
        <taxon>Ecdysozoa</taxon>
        <taxon>Arthropoda</taxon>
        <taxon>Hexapoda</taxon>
        <taxon>Insecta</taxon>
        <taxon>Pterygota</taxon>
        <taxon>Neoptera</taxon>
        <taxon>Endopterygota</taxon>
        <taxon>Diptera</taxon>
        <taxon>Nematocera</taxon>
        <taxon>Culicoidea</taxon>
        <taxon>Culicidae</taxon>
        <taxon>Anophelinae</taxon>
        <taxon>Anopheles</taxon>
        <taxon>Anopheles maculatus group</taxon>
    </lineage>
</organism>
<evidence type="ECO:0000256" key="1">
    <source>
        <dbReference type="SAM" id="MobiDB-lite"/>
    </source>
</evidence>
<feature type="region of interest" description="Disordered" evidence="1">
    <location>
        <begin position="221"/>
        <end position="317"/>
    </location>
</feature>
<reference evidence="2" key="2">
    <citation type="submission" date="2020-05" db="UniProtKB">
        <authorList>
            <consortium name="EnsemblMetazoa"/>
        </authorList>
    </citation>
    <scope>IDENTIFICATION</scope>
    <source>
        <strain evidence="2">maculatus3</strain>
    </source>
</reference>
<evidence type="ECO:0000313" key="2">
    <source>
        <dbReference type="EnsemblMetazoa" id="AMAM013236-PA"/>
    </source>
</evidence>
<feature type="compositionally biased region" description="Polar residues" evidence="1">
    <location>
        <begin position="221"/>
        <end position="231"/>
    </location>
</feature>
<dbReference type="EnsemblMetazoa" id="AMAM013236-RA">
    <property type="protein sequence ID" value="AMAM013236-PA"/>
    <property type="gene ID" value="AMAM013236"/>
</dbReference>
<dbReference type="Proteomes" id="UP000075901">
    <property type="component" value="Unassembled WGS sequence"/>
</dbReference>
<dbReference type="VEuPathDB" id="VectorBase:AMAM013236"/>
<protein>
    <submittedName>
        <fullName evidence="2">Uncharacterized protein</fullName>
    </submittedName>
</protein>
<reference evidence="3" key="1">
    <citation type="submission" date="2013-09" db="EMBL/GenBank/DDBJ databases">
        <title>The Genome Sequence of Anopheles maculatus species B.</title>
        <authorList>
            <consortium name="The Broad Institute Genomics Platform"/>
            <person name="Neafsey D.E."/>
            <person name="Besansky N."/>
            <person name="Howell P."/>
            <person name="Walton C."/>
            <person name="Young S.K."/>
            <person name="Zeng Q."/>
            <person name="Gargeya S."/>
            <person name="Fitzgerald M."/>
            <person name="Haas B."/>
            <person name="Abouelleil A."/>
            <person name="Allen A.W."/>
            <person name="Alvarado L."/>
            <person name="Arachchi H.M."/>
            <person name="Berlin A.M."/>
            <person name="Chapman S.B."/>
            <person name="Gainer-Dewar J."/>
            <person name="Goldberg J."/>
            <person name="Griggs A."/>
            <person name="Gujja S."/>
            <person name="Hansen M."/>
            <person name="Howarth C."/>
            <person name="Imamovic A."/>
            <person name="Ireland A."/>
            <person name="Larimer J."/>
            <person name="McCowan C."/>
            <person name="Murphy C."/>
            <person name="Pearson M."/>
            <person name="Poon T.W."/>
            <person name="Priest M."/>
            <person name="Roberts A."/>
            <person name="Saif S."/>
            <person name="Shea T."/>
            <person name="Sisk P."/>
            <person name="Sykes S."/>
            <person name="Wortman J."/>
            <person name="Nusbaum C."/>
            <person name="Birren B."/>
        </authorList>
    </citation>
    <scope>NUCLEOTIDE SEQUENCE [LARGE SCALE GENOMIC DNA]</scope>
    <source>
        <strain evidence="3">maculatus3</strain>
    </source>
</reference>
<evidence type="ECO:0000313" key="3">
    <source>
        <dbReference type="Proteomes" id="UP000075901"/>
    </source>
</evidence>
<feature type="compositionally biased region" description="Low complexity" evidence="1">
    <location>
        <begin position="103"/>
        <end position="122"/>
    </location>
</feature>
<feature type="region of interest" description="Disordered" evidence="1">
    <location>
        <begin position="160"/>
        <end position="183"/>
    </location>
</feature>
<feature type="compositionally biased region" description="Basic residues" evidence="1">
    <location>
        <begin position="71"/>
        <end position="91"/>
    </location>
</feature>
<keyword evidence="3" id="KW-1185">Reference proteome</keyword>
<feature type="compositionally biased region" description="Basic and acidic residues" evidence="1">
    <location>
        <begin position="305"/>
        <end position="314"/>
    </location>
</feature>
<feature type="region of interest" description="Disordered" evidence="1">
    <location>
        <begin position="52"/>
        <end position="146"/>
    </location>
</feature>
<feature type="compositionally biased region" description="Low complexity" evidence="1">
    <location>
        <begin position="52"/>
        <end position="70"/>
    </location>
</feature>
<name>A0A182STS3_9DIPT</name>
<sequence length="333" mass="36364">MLGPATHQHSLKTVENMKTAQSNVLNNNNNNNNNHYDTSNNNYCNIIKYSNHAQQQQVSQPQSQQQQLGSTHHHHHHGHHHHSHQGHHHQHTASNSLESSSKHASAALNAINNNNNHNGHSAVVDHKPIPPPIETIPGKKLPEKRQRPTLPKLYFKSSIGMHQKSPTPGTTAISPLSNGGANGGGVVHHPPIAITPKEIAVEPQSPLFHIRYKSLSSLQLAATTPSQQDSHPVTPISPSPKGAGQDKNHLLSKSASAAAGPGVREGTLDSSRSGGRTSGDSGKLPEKKSRRLSRPRSLSNLVWDLRPHKSSSEKTKKKLYLHQFDRQQGTLYL</sequence>
<feature type="compositionally biased region" description="Low complexity" evidence="1">
    <location>
        <begin position="268"/>
        <end position="282"/>
    </location>
</feature>
<proteinExistence type="predicted"/>
<dbReference type="AlphaFoldDB" id="A0A182STS3"/>
<accession>A0A182STS3</accession>